<evidence type="ECO:0000313" key="5">
    <source>
        <dbReference type="EMBL" id="KAF1085965.1"/>
    </source>
</evidence>
<keyword evidence="1" id="KW-0677">Repeat</keyword>
<comment type="caution">
    <text evidence="5">The sequence shown here is derived from an EMBL/GenBank/DDBJ whole genome shotgun (WGS) entry which is preliminary data.</text>
</comment>
<dbReference type="Proteomes" id="UP000798488">
    <property type="component" value="Unassembled WGS sequence"/>
</dbReference>
<protein>
    <submittedName>
        <fullName evidence="5">Photosystem I assembly protein Ycf3</fullName>
    </submittedName>
</protein>
<dbReference type="PANTHER" id="PTHR45586:SF1">
    <property type="entry name" value="LIPOPOLYSACCHARIDE ASSEMBLY PROTEIN B"/>
    <property type="match status" value="1"/>
</dbReference>
<keyword evidence="4" id="KW-0472">Membrane</keyword>
<name>A0A9D2WQZ4_9FIRM</name>
<keyword evidence="4" id="KW-1133">Transmembrane helix</keyword>
<dbReference type="InterPro" id="IPR011990">
    <property type="entry name" value="TPR-like_helical_dom_sf"/>
</dbReference>
<dbReference type="AlphaFoldDB" id="A0A9D2WQZ4"/>
<keyword evidence="2 3" id="KW-0802">TPR repeat</keyword>
<feature type="repeat" description="TPR" evidence="3">
    <location>
        <begin position="120"/>
        <end position="153"/>
    </location>
</feature>
<evidence type="ECO:0000256" key="2">
    <source>
        <dbReference type="ARBA" id="ARBA00022803"/>
    </source>
</evidence>
<dbReference type="SMART" id="SM00028">
    <property type="entry name" value="TPR"/>
    <property type="match status" value="2"/>
</dbReference>
<accession>A0A9D2WQZ4</accession>
<reference evidence="5" key="1">
    <citation type="submission" date="2016-02" db="EMBL/GenBank/DDBJ databases">
        <title>Draft Genome Sequence of Sporotomaculum syntrophicum Strain FB, a Syntrophic Benzoate Degrader.</title>
        <authorList>
            <person name="Nobu M.K."/>
            <person name="Narihiro T."/>
            <person name="Qiu Y.-L."/>
            <person name="Ohashi A."/>
            <person name="Liu W.-T."/>
            <person name="Yuji S."/>
        </authorList>
    </citation>
    <scope>NUCLEOTIDE SEQUENCE</scope>
    <source>
        <strain evidence="5">FB</strain>
    </source>
</reference>
<proteinExistence type="predicted"/>
<organism evidence="5 6">
    <name type="scientific">Sporotomaculum syntrophicum</name>
    <dbReference type="NCBI Taxonomy" id="182264"/>
    <lineage>
        <taxon>Bacteria</taxon>
        <taxon>Bacillati</taxon>
        <taxon>Bacillota</taxon>
        <taxon>Clostridia</taxon>
        <taxon>Eubacteriales</taxon>
        <taxon>Desulfallaceae</taxon>
        <taxon>Sporotomaculum</taxon>
    </lineage>
</organism>
<gene>
    <name evidence="5" type="ORF">SPSYN_00703</name>
</gene>
<dbReference type="InterPro" id="IPR019734">
    <property type="entry name" value="TPR_rpt"/>
</dbReference>
<evidence type="ECO:0000256" key="3">
    <source>
        <dbReference type="PROSITE-ProRule" id="PRU00339"/>
    </source>
</evidence>
<evidence type="ECO:0000256" key="1">
    <source>
        <dbReference type="ARBA" id="ARBA00022737"/>
    </source>
</evidence>
<dbReference type="PROSITE" id="PS50293">
    <property type="entry name" value="TPR_REGION"/>
    <property type="match status" value="1"/>
</dbReference>
<feature type="transmembrane region" description="Helical" evidence="4">
    <location>
        <begin position="28"/>
        <end position="50"/>
    </location>
</feature>
<keyword evidence="4" id="KW-0812">Transmembrane</keyword>
<dbReference type="InterPro" id="IPR051012">
    <property type="entry name" value="CellSynth/LPSAsmb/PSIAsmb"/>
</dbReference>
<sequence length="210" mass="23677">MVEKANKQSSSNSGYFANLSKKKKRQKIVFGILAFVLGVGLVASSMFWAFGDNNLPTQMADVQQTDTVEQQIAALEAQLKEEPKNTTIMVQLAKLYRDNGDGRKAVENYVKALKIKPGDVDMHKELGITYFLIGDYHQAVVQMKKAIELKPEDAYAHYYSGQFYAFRSDDGRDVARGIAELEEFIRIQKEGPDVEKAKQYIEELKAGQIK</sequence>
<dbReference type="Gene3D" id="1.25.40.10">
    <property type="entry name" value="Tetratricopeptide repeat domain"/>
    <property type="match status" value="1"/>
</dbReference>
<evidence type="ECO:0000256" key="4">
    <source>
        <dbReference type="SAM" id="Phobius"/>
    </source>
</evidence>
<dbReference type="EMBL" id="LSRS01000002">
    <property type="protein sequence ID" value="KAF1085965.1"/>
    <property type="molecule type" value="Genomic_DNA"/>
</dbReference>
<dbReference type="OrthoDB" id="1806831at2"/>
<dbReference type="PANTHER" id="PTHR45586">
    <property type="entry name" value="TPR REPEAT-CONTAINING PROTEIN PA4667"/>
    <property type="match status" value="1"/>
</dbReference>
<dbReference type="Pfam" id="PF13414">
    <property type="entry name" value="TPR_11"/>
    <property type="match status" value="1"/>
</dbReference>
<keyword evidence="6" id="KW-1185">Reference proteome</keyword>
<dbReference type="SUPFAM" id="SSF48452">
    <property type="entry name" value="TPR-like"/>
    <property type="match status" value="1"/>
</dbReference>
<dbReference type="PROSITE" id="PS50005">
    <property type="entry name" value="TPR"/>
    <property type="match status" value="2"/>
</dbReference>
<feature type="repeat" description="TPR" evidence="3">
    <location>
        <begin position="86"/>
        <end position="119"/>
    </location>
</feature>
<dbReference type="RefSeq" id="WP_161821114.1">
    <property type="nucleotide sequence ID" value="NZ_LSRS01000002.1"/>
</dbReference>
<evidence type="ECO:0000313" key="6">
    <source>
        <dbReference type="Proteomes" id="UP000798488"/>
    </source>
</evidence>